<protein>
    <submittedName>
        <fullName evidence="2">Uncharacterized protein</fullName>
    </submittedName>
</protein>
<sequence>MKNASRRQEIFQNSNNPFSDIGPMKQRSFLSPMNADAVNGAVADDGGVGLPFGTQGRRLDKNPLIGAAGLTKNSLADIMFGNLKGLASATQAGAEAGQNEGIAAFNAMQMQGNQQDGMGENMVFGGTLGDQNNLVNTISNGLGNGVNINKLAAMNGLIASGPGLNNFRLSPEAVNGNGGLQSMGGMNGMGLGGFNPNSGGMTMPQVNSFGGPPMEVMNPNKLKDIYELDQMKAAKNQKLDSLTSGKIGDVMDALDLPKGDLTSRDQGASSNSTLGEFKTKLSFPLTVSDEQASKIVLKGKDVAKDDDDSNIQNILSNLGISQGSDDDVNKKSSKGKMAEMKNETQKNSKKEDPKIASFISEIKGQQFEDVKGSNRAMVEKVKLSNKNTSTSNKKAQSKDKIAVPKSDLGEIMKDEDSGSESEFHTIKAGVDIEDKVNGFSSSPLDLKDPSPPGKDTSSVSPLRTFSISSLLNNEGGTGDSDTGADFVKISDKPKISKLIDSTIDNGDTKEISLGNSVSTLPDVETKSETLESRSRENESPKNANESASKYLKAARVLGAVYKKVRDPIARDSVETAIKAMLKVIRYESKAGNSYKKHAVPRDKALQKELRAELRRLSRTEKSMRRRIMTQRKART</sequence>
<dbReference type="HOGENOM" id="CLU_431048_0_0_1"/>
<keyword evidence="3" id="KW-1185">Reference proteome</keyword>
<evidence type="ECO:0000313" key="3">
    <source>
        <dbReference type="Proteomes" id="UP000001593"/>
    </source>
</evidence>
<accession>A7RXL9</accession>
<dbReference type="OMA" id="PPRIHQI"/>
<feature type="compositionally biased region" description="Basic and acidic residues" evidence="1">
    <location>
        <begin position="523"/>
        <end position="539"/>
    </location>
</feature>
<name>A7RXL9_NEMVE</name>
<feature type="compositionally biased region" description="Polar residues" evidence="1">
    <location>
        <begin position="264"/>
        <end position="274"/>
    </location>
</feature>
<gene>
    <name evidence="2" type="ORF">NEMVEDRAFT_v1g241382</name>
</gene>
<evidence type="ECO:0000313" key="2">
    <source>
        <dbReference type="EMBL" id="EDO43797.1"/>
    </source>
</evidence>
<feature type="region of interest" description="Disordered" evidence="1">
    <location>
        <begin position="255"/>
        <end position="274"/>
    </location>
</feature>
<dbReference type="EMBL" id="DS469550">
    <property type="protein sequence ID" value="EDO43797.1"/>
    <property type="molecule type" value="Genomic_DNA"/>
</dbReference>
<feature type="compositionally biased region" description="Basic and acidic residues" evidence="1">
    <location>
        <begin position="396"/>
        <end position="423"/>
    </location>
</feature>
<feature type="region of interest" description="Disordered" evidence="1">
    <location>
        <begin position="505"/>
        <end position="548"/>
    </location>
</feature>
<reference evidence="2 3" key="1">
    <citation type="journal article" date="2007" name="Science">
        <title>Sea anemone genome reveals ancestral eumetazoan gene repertoire and genomic organization.</title>
        <authorList>
            <person name="Putnam N.H."/>
            <person name="Srivastava M."/>
            <person name="Hellsten U."/>
            <person name="Dirks B."/>
            <person name="Chapman J."/>
            <person name="Salamov A."/>
            <person name="Terry A."/>
            <person name="Shapiro H."/>
            <person name="Lindquist E."/>
            <person name="Kapitonov V.V."/>
            <person name="Jurka J."/>
            <person name="Genikhovich G."/>
            <person name="Grigoriev I.V."/>
            <person name="Lucas S.M."/>
            <person name="Steele R.E."/>
            <person name="Finnerty J.R."/>
            <person name="Technau U."/>
            <person name="Martindale M.Q."/>
            <person name="Rokhsar D.S."/>
        </authorList>
    </citation>
    <scope>NUCLEOTIDE SEQUENCE [LARGE SCALE GENOMIC DNA]</scope>
    <source>
        <strain evidence="3">CH2 X CH6</strain>
    </source>
</reference>
<organism evidence="2 3">
    <name type="scientific">Nematostella vectensis</name>
    <name type="common">Starlet sea anemone</name>
    <dbReference type="NCBI Taxonomy" id="45351"/>
    <lineage>
        <taxon>Eukaryota</taxon>
        <taxon>Metazoa</taxon>
        <taxon>Cnidaria</taxon>
        <taxon>Anthozoa</taxon>
        <taxon>Hexacorallia</taxon>
        <taxon>Actiniaria</taxon>
        <taxon>Edwardsiidae</taxon>
        <taxon>Nematostella</taxon>
    </lineage>
</organism>
<feature type="region of interest" description="Disordered" evidence="1">
    <location>
        <begin position="380"/>
        <end position="423"/>
    </location>
</feature>
<feature type="region of interest" description="Disordered" evidence="1">
    <location>
        <begin position="316"/>
        <end position="354"/>
    </location>
</feature>
<dbReference type="InParanoid" id="A7RXL9"/>
<feature type="region of interest" description="Disordered" evidence="1">
    <location>
        <begin position="437"/>
        <end position="461"/>
    </location>
</feature>
<dbReference type="Proteomes" id="UP000001593">
    <property type="component" value="Unassembled WGS sequence"/>
</dbReference>
<feature type="compositionally biased region" description="Basic and acidic residues" evidence="1">
    <location>
        <begin position="336"/>
        <end position="354"/>
    </location>
</feature>
<dbReference type="AlphaFoldDB" id="A7RXL9"/>
<feature type="region of interest" description="Disordered" evidence="1">
    <location>
        <begin position="1"/>
        <end position="23"/>
    </location>
</feature>
<feature type="compositionally biased region" description="Polar residues" evidence="1">
    <location>
        <begin position="384"/>
        <end position="394"/>
    </location>
</feature>
<proteinExistence type="predicted"/>
<evidence type="ECO:0000256" key="1">
    <source>
        <dbReference type="SAM" id="MobiDB-lite"/>
    </source>
</evidence>